<gene>
    <name evidence="2" type="ORF">GCM10011516_09730</name>
</gene>
<feature type="transmembrane region" description="Helical" evidence="1">
    <location>
        <begin position="77"/>
        <end position="95"/>
    </location>
</feature>
<dbReference type="AlphaFoldDB" id="A0A8H9FXK7"/>
<reference evidence="2" key="2">
    <citation type="submission" date="2020-09" db="EMBL/GenBank/DDBJ databases">
        <authorList>
            <person name="Sun Q."/>
            <person name="Zhou Y."/>
        </authorList>
    </citation>
    <scope>NUCLEOTIDE SEQUENCE</scope>
    <source>
        <strain evidence="2">CGMCC 1.15966</strain>
    </source>
</reference>
<comment type="caution">
    <text evidence="2">The sequence shown here is derived from an EMBL/GenBank/DDBJ whole genome shotgun (WGS) entry which is preliminary data.</text>
</comment>
<keyword evidence="3" id="KW-1185">Reference proteome</keyword>
<keyword evidence="1" id="KW-0812">Transmembrane</keyword>
<evidence type="ECO:0000313" key="3">
    <source>
        <dbReference type="Proteomes" id="UP000614460"/>
    </source>
</evidence>
<keyword evidence="1" id="KW-0472">Membrane</keyword>
<reference evidence="2" key="1">
    <citation type="journal article" date="2014" name="Int. J. Syst. Evol. Microbiol.">
        <title>Complete genome sequence of Corynebacterium casei LMG S-19264T (=DSM 44701T), isolated from a smear-ripened cheese.</title>
        <authorList>
            <consortium name="US DOE Joint Genome Institute (JGI-PGF)"/>
            <person name="Walter F."/>
            <person name="Albersmeier A."/>
            <person name="Kalinowski J."/>
            <person name="Ruckert C."/>
        </authorList>
    </citation>
    <scope>NUCLEOTIDE SEQUENCE</scope>
    <source>
        <strain evidence="2">CGMCC 1.15966</strain>
    </source>
</reference>
<organism evidence="2 3">
    <name type="scientific">Sphingobacterium cellulitidis</name>
    <dbReference type="NCBI Taxonomy" id="1768011"/>
    <lineage>
        <taxon>Bacteria</taxon>
        <taxon>Pseudomonadati</taxon>
        <taxon>Bacteroidota</taxon>
        <taxon>Sphingobacteriia</taxon>
        <taxon>Sphingobacteriales</taxon>
        <taxon>Sphingobacteriaceae</taxon>
        <taxon>Sphingobacterium</taxon>
    </lineage>
</organism>
<evidence type="ECO:0000313" key="2">
    <source>
        <dbReference type="EMBL" id="GGE13973.1"/>
    </source>
</evidence>
<feature type="transmembrane region" description="Helical" evidence="1">
    <location>
        <begin position="51"/>
        <end position="70"/>
    </location>
</feature>
<dbReference type="RefSeq" id="WP_094281980.1">
    <property type="nucleotide sequence ID" value="NZ_BMKM01000002.1"/>
</dbReference>
<feature type="transmembrane region" description="Helical" evidence="1">
    <location>
        <begin position="12"/>
        <end position="31"/>
    </location>
</feature>
<accession>A0A8H9FXK7</accession>
<name>A0A8H9FXK7_9SPHI</name>
<sequence>MSQKTSNSINIIVAYVSLILNLAYLGSWFYFSKNSTGFDEAKADFEGLWKVDVTYLTIALIILSIFSFIYFARTKGIVPKILMLVQIIIAGWLSWSLL</sequence>
<evidence type="ECO:0000256" key="1">
    <source>
        <dbReference type="SAM" id="Phobius"/>
    </source>
</evidence>
<dbReference type="EMBL" id="BMKM01000002">
    <property type="protein sequence ID" value="GGE13973.1"/>
    <property type="molecule type" value="Genomic_DNA"/>
</dbReference>
<protein>
    <submittedName>
        <fullName evidence="2">Uncharacterized protein</fullName>
    </submittedName>
</protein>
<keyword evidence="1" id="KW-1133">Transmembrane helix</keyword>
<proteinExistence type="predicted"/>
<dbReference type="Proteomes" id="UP000614460">
    <property type="component" value="Unassembled WGS sequence"/>
</dbReference>